<keyword evidence="4" id="KW-1185">Reference proteome</keyword>
<evidence type="ECO:0000256" key="1">
    <source>
        <dbReference type="SAM" id="MobiDB-lite"/>
    </source>
</evidence>
<evidence type="ECO:0000313" key="3">
    <source>
        <dbReference type="EMBL" id="GES93077.1"/>
    </source>
</evidence>
<sequence length="174" mass="19295">MTIESLFPEGTSGPFINESNLQSFKIIQEQDGTRTLIGYFATWDALSRKLAKNQIWKQSELAWCKHSTPSFRSSRRQSKTTGSGSNFSPHKKAGSSPVVTGSNRTPLGSRKLRNNNNHENNTNSLNLTQSQKPSGYSTSSNTNKELRKSGNGHLGNLNKVEIKHLLEQLISLCC</sequence>
<feature type="region of interest" description="Disordered" evidence="1">
    <location>
        <begin position="67"/>
        <end position="155"/>
    </location>
</feature>
<name>A0A2Z6R530_9GLOM</name>
<feature type="compositionally biased region" description="Low complexity" evidence="1">
    <location>
        <begin position="114"/>
        <end position="127"/>
    </location>
</feature>
<proteinExistence type="predicted"/>
<dbReference type="Proteomes" id="UP000615446">
    <property type="component" value="Unassembled WGS sequence"/>
</dbReference>
<reference evidence="3" key="2">
    <citation type="submission" date="2019-10" db="EMBL/GenBank/DDBJ databases">
        <title>Conservation and host-specific expression of non-tandemly repeated heterogenous ribosome RNA gene in arbuscular mycorrhizal fungi.</title>
        <authorList>
            <person name="Maeda T."/>
            <person name="Kobayashi Y."/>
            <person name="Nakagawa T."/>
            <person name="Ezawa T."/>
            <person name="Yamaguchi K."/>
            <person name="Bino T."/>
            <person name="Nishimoto Y."/>
            <person name="Shigenobu S."/>
            <person name="Kawaguchi M."/>
        </authorList>
    </citation>
    <scope>NUCLEOTIDE SEQUENCE</scope>
    <source>
        <strain evidence="3">HR1</strain>
    </source>
</reference>
<evidence type="ECO:0000313" key="4">
    <source>
        <dbReference type="Proteomes" id="UP000247702"/>
    </source>
</evidence>
<protein>
    <submittedName>
        <fullName evidence="2">Uncharacterized protein</fullName>
    </submittedName>
</protein>
<dbReference type="EMBL" id="BEXD01001198">
    <property type="protein sequence ID" value="GBB92894.1"/>
    <property type="molecule type" value="Genomic_DNA"/>
</dbReference>
<dbReference type="AlphaFoldDB" id="A0A2Z6R530"/>
<evidence type="ECO:0000313" key="2">
    <source>
        <dbReference type="EMBL" id="GBB92894.1"/>
    </source>
</evidence>
<feature type="compositionally biased region" description="Polar residues" evidence="1">
    <location>
        <begin position="79"/>
        <end position="88"/>
    </location>
</feature>
<feature type="compositionally biased region" description="Polar residues" evidence="1">
    <location>
        <begin position="128"/>
        <end position="143"/>
    </location>
</feature>
<dbReference type="Proteomes" id="UP000247702">
    <property type="component" value="Unassembled WGS sequence"/>
</dbReference>
<accession>A0A2Z6R530</accession>
<comment type="caution">
    <text evidence="2">The sequence shown here is derived from an EMBL/GenBank/DDBJ whole genome shotgun (WGS) entry which is preliminary data.</text>
</comment>
<gene>
    <name evidence="3" type="ORF">RCL2_001983300</name>
    <name evidence="2" type="ORF">RclHR1_20760003</name>
</gene>
<dbReference type="EMBL" id="BLAL01000220">
    <property type="protein sequence ID" value="GES93077.1"/>
    <property type="molecule type" value="Genomic_DNA"/>
</dbReference>
<organism evidence="2 4">
    <name type="scientific">Rhizophagus clarus</name>
    <dbReference type="NCBI Taxonomy" id="94130"/>
    <lineage>
        <taxon>Eukaryota</taxon>
        <taxon>Fungi</taxon>
        <taxon>Fungi incertae sedis</taxon>
        <taxon>Mucoromycota</taxon>
        <taxon>Glomeromycotina</taxon>
        <taxon>Glomeromycetes</taxon>
        <taxon>Glomerales</taxon>
        <taxon>Glomeraceae</taxon>
        <taxon>Rhizophagus</taxon>
    </lineage>
</organism>
<feature type="compositionally biased region" description="Polar residues" evidence="1">
    <location>
        <begin position="97"/>
        <end position="106"/>
    </location>
</feature>
<reference evidence="2 4" key="1">
    <citation type="submission" date="2017-11" db="EMBL/GenBank/DDBJ databases">
        <title>The genome of Rhizophagus clarus HR1 reveals common genetic basis of auxotrophy among arbuscular mycorrhizal fungi.</title>
        <authorList>
            <person name="Kobayashi Y."/>
        </authorList>
    </citation>
    <scope>NUCLEOTIDE SEQUENCE [LARGE SCALE GENOMIC DNA]</scope>
    <source>
        <strain evidence="2 4">HR1</strain>
    </source>
</reference>